<name>A0A7J5Y3H2_DISMA</name>
<dbReference type="AlphaFoldDB" id="A0A7J5Y3H2"/>
<keyword evidence="3" id="KW-1185">Reference proteome</keyword>
<sequence>MLPSVSTRPLGEIEDLRRRAGLSSSAKSPSGTLARPSLIFIPPQSPHERSSIVVALPLPPSAFSESLCSQWQLVLGQPVSDLDLRSHHGGLKWTQLLPDTPFGSGPSLRSHLRNPIFGAHFTCRHGVKLNGEGGMAMAWICGRRSILISRLGGGGPPTLCCCCLGGFGLRFTRFLLRRFPLVELQLAAELLMLTDIIIQPGWRYDSLTCSMSSQSSLPTKIISRGRRWRVPPPLTRNQEVRLISASLAHL</sequence>
<feature type="compositionally biased region" description="Polar residues" evidence="1">
    <location>
        <begin position="22"/>
        <end position="31"/>
    </location>
</feature>
<reference evidence="2 3" key="1">
    <citation type="submission" date="2020-03" db="EMBL/GenBank/DDBJ databases">
        <title>Dissostichus mawsoni Genome sequencing and assembly.</title>
        <authorList>
            <person name="Park H."/>
        </authorList>
    </citation>
    <scope>NUCLEOTIDE SEQUENCE [LARGE SCALE GENOMIC DNA]</scope>
    <source>
        <strain evidence="2">DM0001</strain>
        <tissue evidence="2">Muscle</tissue>
    </source>
</reference>
<protein>
    <submittedName>
        <fullName evidence="2">Uncharacterized protein</fullName>
    </submittedName>
</protein>
<evidence type="ECO:0000313" key="3">
    <source>
        <dbReference type="Proteomes" id="UP000518266"/>
    </source>
</evidence>
<evidence type="ECO:0000313" key="2">
    <source>
        <dbReference type="EMBL" id="KAF3843982.1"/>
    </source>
</evidence>
<dbReference type="Proteomes" id="UP000518266">
    <property type="component" value="Unassembled WGS sequence"/>
</dbReference>
<accession>A0A7J5Y3H2</accession>
<comment type="caution">
    <text evidence="2">The sequence shown here is derived from an EMBL/GenBank/DDBJ whole genome shotgun (WGS) entry which is preliminary data.</text>
</comment>
<dbReference type="OrthoDB" id="10669395at2759"/>
<organism evidence="2 3">
    <name type="scientific">Dissostichus mawsoni</name>
    <name type="common">Antarctic cod</name>
    <dbReference type="NCBI Taxonomy" id="36200"/>
    <lineage>
        <taxon>Eukaryota</taxon>
        <taxon>Metazoa</taxon>
        <taxon>Chordata</taxon>
        <taxon>Craniata</taxon>
        <taxon>Vertebrata</taxon>
        <taxon>Euteleostomi</taxon>
        <taxon>Actinopterygii</taxon>
        <taxon>Neopterygii</taxon>
        <taxon>Teleostei</taxon>
        <taxon>Neoteleostei</taxon>
        <taxon>Acanthomorphata</taxon>
        <taxon>Eupercaria</taxon>
        <taxon>Perciformes</taxon>
        <taxon>Notothenioidei</taxon>
        <taxon>Nototheniidae</taxon>
        <taxon>Dissostichus</taxon>
    </lineage>
</organism>
<proteinExistence type="predicted"/>
<gene>
    <name evidence="2" type="ORF">F7725_016030</name>
</gene>
<evidence type="ECO:0000256" key="1">
    <source>
        <dbReference type="SAM" id="MobiDB-lite"/>
    </source>
</evidence>
<dbReference type="EMBL" id="JAAKFY010000017">
    <property type="protein sequence ID" value="KAF3843982.1"/>
    <property type="molecule type" value="Genomic_DNA"/>
</dbReference>
<feature type="region of interest" description="Disordered" evidence="1">
    <location>
        <begin position="16"/>
        <end position="37"/>
    </location>
</feature>